<dbReference type="EMBL" id="CP073355">
    <property type="protein sequence ID" value="URA09077.1"/>
    <property type="molecule type" value="Genomic_DNA"/>
</dbReference>
<keyword evidence="3" id="KW-0813">Transport</keyword>
<feature type="transmembrane region" description="Helical" evidence="14">
    <location>
        <begin position="422"/>
        <end position="439"/>
    </location>
</feature>
<evidence type="ECO:0008006" key="17">
    <source>
        <dbReference type="Google" id="ProtNLM"/>
    </source>
</evidence>
<keyword evidence="7 14" id="KW-1133">Transmembrane helix</keyword>
<evidence type="ECO:0000256" key="10">
    <source>
        <dbReference type="ARBA" id="ARBA00023136"/>
    </source>
</evidence>
<dbReference type="Pfam" id="PF00474">
    <property type="entry name" value="SSF"/>
    <property type="match status" value="1"/>
</dbReference>
<comment type="similarity">
    <text evidence="2 13">Belongs to the sodium:solute symporter (SSF) (TC 2.A.21) family.</text>
</comment>
<feature type="transmembrane region" description="Helical" evidence="14">
    <location>
        <begin position="365"/>
        <end position="383"/>
    </location>
</feature>
<evidence type="ECO:0000256" key="14">
    <source>
        <dbReference type="SAM" id="Phobius"/>
    </source>
</evidence>
<feature type="transmembrane region" description="Helical" evidence="14">
    <location>
        <begin position="390"/>
        <end position="416"/>
    </location>
</feature>
<dbReference type="InterPro" id="IPR001734">
    <property type="entry name" value="Na/solute_symporter"/>
</dbReference>
<evidence type="ECO:0000256" key="13">
    <source>
        <dbReference type="RuleBase" id="RU362091"/>
    </source>
</evidence>
<feature type="transmembrane region" description="Helical" evidence="14">
    <location>
        <begin position="6"/>
        <end position="22"/>
    </location>
</feature>
<feature type="transmembrane region" description="Helical" evidence="14">
    <location>
        <begin position="252"/>
        <end position="274"/>
    </location>
</feature>
<protein>
    <recommendedName>
        <fullName evidence="17">Sodium:solute symporter family protein</fullName>
    </recommendedName>
</protein>
<feature type="transmembrane region" description="Helical" evidence="14">
    <location>
        <begin position="43"/>
        <end position="61"/>
    </location>
</feature>
<evidence type="ECO:0000313" key="15">
    <source>
        <dbReference type="EMBL" id="URA09077.1"/>
    </source>
</evidence>
<keyword evidence="8" id="KW-0915">Sodium</keyword>
<feature type="transmembrane region" description="Helical" evidence="14">
    <location>
        <begin position="218"/>
        <end position="240"/>
    </location>
</feature>
<evidence type="ECO:0000256" key="9">
    <source>
        <dbReference type="ARBA" id="ARBA00023065"/>
    </source>
</evidence>
<keyword evidence="4" id="KW-1003">Cell membrane</keyword>
<evidence type="ECO:0000256" key="11">
    <source>
        <dbReference type="ARBA" id="ARBA00023201"/>
    </source>
</evidence>
<accession>A0AAX3B9Z4</accession>
<dbReference type="Proteomes" id="UP001056539">
    <property type="component" value="Chromosome"/>
</dbReference>
<keyword evidence="5 14" id="KW-0812">Transmembrane</keyword>
<evidence type="ECO:0000256" key="3">
    <source>
        <dbReference type="ARBA" id="ARBA00022448"/>
    </source>
</evidence>
<keyword evidence="11" id="KW-0739">Sodium transport</keyword>
<keyword evidence="16" id="KW-1185">Reference proteome</keyword>
<feature type="transmembrane region" description="Helical" evidence="14">
    <location>
        <begin position="152"/>
        <end position="169"/>
    </location>
</feature>
<dbReference type="PANTHER" id="PTHR48086:SF3">
    <property type="entry name" value="SODIUM_PROLINE SYMPORTER"/>
    <property type="match status" value="1"/>
</dbReference>
<dbReference type="PROSITE" id="PS50283">
    <property type="entry name" value="NA_SOLUT_SYMP_3"/>
    <property type="match status" value="1"/>
</dbReference>
<evidence type="ECO:0000256" key="7">
    <source>
        <dbReference type="ARBA" id="ARBA00022989"/>
    </source>
</evidence>
<evidence type="ECO:0000256" key="12">
    <source>
        <dbReference type="ARBA" id="ARBA00033708"/>
    </source>
</evidence>
<evidence type="ECO:0000256" key="1">
    <source>
        <dbReference type="ARBA" id="ARBA00004651"/>
    </source>
</evidence>
<keyword evidence="6" id="KW-0769">Symport</keyword>
<dbReference type="InterPro" id="IPR050277">
    <property type="entry name" value="Sodium:Solute_Symporter"/>
</dbReference>
<evidence type="ECO:0000313" key="16">
    <source>
        <dbReference type="Proteomes" id="UP001056539"/>
    </source>
</evidence>
<evidence type="ECO:0000256" key="2">
    <source>
        <dbReference type="ARBA" id="ARBA00006434"/>
    </source>
</evidence>
<feature type="transmembrane region" description="Helical" evidence="14">
    <location>
        <begin position="73"/>
        <end position="92"/>
    </location>
</feature>
<gene>
    <name evidence="15" type="ORF">KDW03_06095</name>
</gene>
<name>A0AAX3B9Z4_9SPIR</name>
<organism evidence="15 16">
    <name type="scientific">Thermospira aquatica</name>
    <dbReference type="NCBI Taxonomy" id="2828656"/>
    <lineage>
        <taxon>Bacteria</taxon>
        <taxon>Pseudomonadati</taxon>
        <taxon>Spirochaetota</taxon>
        <taxon>Spirochaetia</taxon>
        <taxon>Brevinematales</taxon>
        <taxon>Thermospiraceae</taxon>
        <taxon>Thermospira</taxon>
    </lineage>
</organism>
<evidence type="ECO:0000256" key="6">
    <source>
        <dbReference type="ARBA" id="ARBA00022847"/>
    </source>
</evidence>
<proteinExistence type="inferred from homology"/>
<dbReference type="Gene3D" id="1.20.1730.10">
    <property type="entry name" value="Sodium/glucose cotransporter"/>
    <property type="match status" value="1"/>
</dbReference>
<dbReference type="KEGG" id="taqu:KDW03_06095"/>
<feature type="transmembrane region" description="Helical" evidence="14">
    <location>
        <begin position="181"/>
        <end position="198"/>
    </location>
</feature>
<feature type="transmembrane region" description="Helical" evidence="14">
    <location>
        <begin position="113"/>
        <end position="132"/>
    </location>
</feature>
<dbReference type="InterPro" id="IPR038377">
    <property type="entry name" value="Na/Glc_symporter_sf"/>
</dbReference>
<evidence type="ECO:0000256" key="8">
    <source>
        <dbReference type="ARBA" id="ARBA00023053"/>
    </source>
</evidence>
<dbReference type="GO" id="GO:0006814">
    <property type="term" value="P:sodium ion transport"/>
    <property type="evidence" value="ECO:0007669"/>
    <property type="project" value="UniProtKB-KW"/>
</dbReference>
<keyword evidence="9" id="KW-0406">Ion transport</keyword>
<evidence type="ECO:0000256" key="5">
    <source>
        <dbReference type="ARBA" id="ARBA00022692"/>
    </source>
</evidence>
<reference evidence="15" key="2">
    <citation type="submission" date="2022-06" db="EMBL/GenBank/DDBJ databases">
        <title>Thermospira aquatica gen. nov., sp. nov.</title>
        <authorList>
            <person name="Ben Ali Gam Z."/>
            <person name="Labat M."/>
        </authorList>
    </citation>
    <scope>NUCLEOTIDE SEQUENCE</scope>
    <source>
        <strain evidence="15">F1F22</strain>
    </source>
</reference>
<comment type="subcellular location">
    <subcellularLocation>
        <location evidence="1">Cell membrane</location>
        <topology evidence="1">Multi-pass membrane protein</topology>
    </subcellularLocation>
</comment>
<dbReference type="GO" id="GO:0005886">
    <property type="term" value="C:plasma membrane"/>
    <property type="evidence" value="ECO:0007669"/>
    <property type="project" value="UniProtKB-SubCell"/>
</dbReference>
<dbReference type="GO" id="GO:0015293">
    <property type="term" value="F:symporter activity"/>
    <property type="evidence" value="ECO:0007669"/>
    <property type="project" value="UniProtKB-KW"/>
</dbReference>
<feature type="transmembrane region" description="Helical" evidence="14">
    <location>
        <begin position="335"/>
        <end position="353"/>
    </location>
</feature>
<feature type="transmembrane region" description="Helical" evidence="14">
    <location>
        <begin position="294"/>
        <end position="323"/>
    </location>
</feature>
<comment type="catalytic activity">
    <reaction evidence="12">
        <text>L-proline(in) + Na(+)(in) = L-proline(out) + Na(+)(out)</text>
        <dbReference type="Rhea" id="RHEA:28967"/>
        <dbReference type="ChEBI" id="CHEBI:29101"/>
        <dbReference type="ChEBI" id="CHEBI:60039"/>
    </reaction>
</comment>
<evidence type="ECO:0000256" key="4">
    <source>
        <dbReference type="ARBA" id="ARBA00022475"/>
    </source>
</evidence>
<dbReference type="AlphaFoldDB" id="A0AAX3B9Z4"/>
<sequence>MIWVQILFIIYWVGFLWLAWNKRKQLHNYDDYVVAGRKQSTSMVWFSLLATAIGASALLGVTANAEKVGWPVFWWLGVGAIGLALQGWLITSRVREIEAHTLPELEEKLIGKTARWLTGVVIGISWIGIVAAQFKALGSVMNIFWPGIDGRLIIGLVGIAMTLYTMVGGQLSVMATDRWQFALIFLAVFLPLFLGIGDGRSYEVPFVMWNDKFTIKDWFIYLILTGGAYFVGPDMFSRAFCARDGKTARKAVWFSSVGVAVLALAITWVGIMASRIAPGEGVGILRLVEAKMGIIGQVIVAFGILSALVSSADTTLLSSGTIWVQDIFGLRSVKAIKIAIGGIGILAILLALLNTPLLQMLLNVYSLYVPAVVPATAVALLALNSKRKPVSGILLAAIGLGALFGMISFTGIGPWIKPDKLIAVWGTVIAVLVSLLAWISGKPKS</sequence>
<keyword evidence="10 14" id="KW-0472">Membrane</keyword>
<dbReference type="PANTHER" id="PTHR48086">
    <property type="entry name" value="SODIUM/PROLINE SYMPORTER-RELATED"/>
    <property type="match status" value="1"/>
</dbReference>
<dbReference type="RefSeq" id="WP_271434203.1">
    <property type="nucleotide sequence ID" value="NZ_CP073355.1"/>
</dbReference>
<reference evidence="15" key="1">
    <citation type="submission" date="2021-04" db="EMBL/GenBank/DDBJ databases">
        <authorList>
            <person name="Postec A."/>
        </authorList>
    </citation>
    <scope>NUCLEOTIDE SEQUENCE</scope>
    <source>
        <strain evidence="15">F1F22</strain>
    </source>
</reference>